<dbReference type="CDD" id="cd00054">
    <property type="entry name" value="EGF_CA"/>
    <property type="match status" value="1"/>
</dbReference>
<dbReference type="InterPro" id="IPR000742">
    <property type="entry name" value="EGF"/>
</dbReference>
<dbReference type="Pfam" id="PF07691">
    <property type="entry name" value="PA14"/>
    <property type="match status" value="1"/>
</dbReference>
<evidence type="ECO:0000259" key="6">
    <source>
        <dbReference type="PROSITE" id="PS50026"/>
    </source>
</evidence>
<dbReference type="InterPro" id="IPR003582">
    <property type="entry name" value="ShKT_dom"/>
</dbReference>
<dbReference type="InterPro" id="IPR013320">
    <property type="entry name" value="ConA-like_dom_sf"/>
</dbReference>
<dbReference type="PROSITE" id="PS51820">
    <property type="entry name" value="PA14"/>
    <property type="match status" value="2"/>
</dbReference>
<dbReference type="RefSeq" id="XP_065670478.1">
    <property type="nucleotide sequence ID" value="XM_065814406.1"/>
</dbReference>
<evidence type="ECO:0000259" key="11">
    <source>
        <dbReference type="PROSITE" id="PS51820"/>
    </source>
</evidence>
<feature type="disulfide bond" evidence="2">
    <location>
        <begin position="2839"/>
        <end position="2848"/>
    </location>
</feature>
<feature type="compositionally biased region" description="Low complexity" evidence="4">
    <location>
        <begin position="493"/>
        <end position="510"/>
    </location>
</feature>
<dbReference type="SMART" id="SM00308">
    <property type="entry name" value="LH2"/>
    <property type="match status" value="1"/>
</dbReference>
<dbReference type="PROSITE" id="PS00022">
    <property type="entry name" value="EGF_1"/>
    <property type="match status" value="1"/>
</dbReference>
<sequence>MRIAVQYIFILTLCGSSHGTSKVKRDISDLKNDPILSSIFAPDKENSRRDRSILNDHHDSNLKKQLLENTDKQKRDADLLPELMTLNSNSNNNEPIISKPIPIPDNDPALLVLDTSQSAVNPSALFANFLPLNSDAQQGSFLSWYPWSGKVNTISNKPYAMSKKSVLPNIFEDINIPLTVDKKDDVPHVHRTSFPVQLRVHSPNENLLGIVPHVPEYGETVASIQTARTLVENTRSSIPHPSDNLAIKAPEDEVIVTKSIIPNTVFTNIPAPATVEKKSVTNEQKRQYIPAMQLNNLFYPQYQQYQIPQYSNYLQYPTINVQQSPIVQPMYPSTIQSLQQQSAISNEPCTDQYPMCTGFAKNNYCFNYPDLMKIQCRKSCGHCIPLLTPVETVIANDTTPNVENQSKSAVIKAANGKDSKKSNDKGSKLTEKVKKVKSKSKIATTVVHKKPNEKLKTQTIKHEEFDGKATVSTSKYKNEGIDEEDSGSGSSGSGLDAEGESGLSEESGSGVNTVNTKSFNVSKILITKNNTKLHTTVKKLLDAKIQGTEKKSRRSKIPDKKQISHPEFSEFKLPVKKSVIPVSSLALADKNGDDIDSGSGDSLIETASTKSKIVSNVTEKSSEQQSAKPLPKVLIKTVKKKNSKSILINVPKSKNKNIGHSHNVSIIAKPKSKKQKIKKQGVNIKIVHKEKKNKAKTKRNQHKISVVKKNKGEKNVTVKVENKSTKNKTNITKKDEQIIVKKQEISQRPENANSAIFASKYPRIDLRAIANALAKYESAALELAGEYPKPAQFDMTEYQRSSIPRPETLYVNNIEQNIQIAELVTKTERDKKNIIPKYLKLSTDVFKDGDSFLDTENADSLDSVRRRFEIPGIEPTLNDYYSETGKINPFSSKQSRYKKSQIMKIKTMNTSSDPYEYLRNMPPGASMEPIEDPRKRSNIPSDHSFPVFLMKVSPADQKYKPEEASKRGKVHHLNAEGLPIDDKENGNNNAPIASSPVEDHHATQQNFVNSALVSPMNIPSYPQAMQFVSPPYMQPGFFQYPGVPALSEEHAAVSPPIGFTVEQLTAPRTSAAFAHEDQVTAENQPKDSLRSKMLSAFFTVKNGEGVSDEGSGGTSNDKIGKSNLVETGSGDGNEDAQKPVISLHNLLKNDLLLSDDKSSNIGKSSSSKSPSNNQQDSSANYLRSNLAALTPESGKSNTDEQSVMSGEHAMSTKMRKTQETNWMRPNPESELASALPESYIDSSVPSKETSSHQNSLNQAFLMENASPRDQIPSKYITTKKAIMQADMVRGQPTSDITKKFINQKKVLSKNLFESFPSQDIAITHLKDDIDKSILMEFPKSPFSSHNVNSFPKEANNPLNTKRFVNKNLLISLNSKSSQNNQNDGNSNRDEIPNFNRDNIQNNIPYLWRQYSNSIVPSTSVASESPDFQMPVQVSFSKQESSLLSAKVGSAKYEQNPIAQIVASKQLDAGSSQNYLNQPGVAVQPLLHNTIESKKQTITQGVRKNLIKQQPDLDCGDDWEGARGDFGTFCYKEIKVKATFDDALAECRRLKGDLFSILNAYENRYLQDNIHERFWIGYRDKGMDGNWNWTDGSKSIYTNWANNADGDDSKRFDCVYVEADQGLWKDAPCNKKQPFLCKKKKEVCPKDWKNLKLNSANGCYKLFETSLGWEDAEHECEKNHSHLASLTSEDEQTMVYQVHSSKSFWIGFNDRENEGDWMWSDRTTSSYTNWAERAPTNGGLSCTSMIDGGKWHDEPCGEKYKFVCKRKGPQPEKNEGLDSDGVLLPVARLMMRPETSPSHIYDDIAKGGLHPVTPKFFWPLLKISKSGLAGNRPMAAHGGVRVVPGGVALDGIHGFLDGGDFHGKCLADPKKCIKGFTIAIHVYFDKIVRQYKKEHCVIDTSGGGKGFTIFIANNKLNYKVVTDEQTWHLQTDLTVEIWEQIVMTWHKDKGLSVFVNGAFKDAETTSKKSVIVSNGPTRLIVGREDKDKGPYSCTKMVVASVAIFTKMLSIEDVPYAFTYGDTVVASYRWLMSGVQESVIPGAPEIEVKNTPTDIDGGIFIDGAKNWLEIDELDPMISDVYSKAKHGFAISFKIKFDQRVREYKEPRYVIDSGGHVGGIRGVSVFVVNDNLYFQVIDSPDEDVLIWKVRVPVYTVRWQRVMMSWRLDKGLWVYLDGAFRGFTKTPITLPEEIKEIPKKLVVGRKIIGPDYAGAQFAFGCLAVYGRYLSHKESSLVFGGADNPFPGIIREVWKNLPGENITVLEKNPDYPNNPTTIEIIENFDAPFNVDNDYGSKVKGYFIAPETGNTTFYLSCSKSCKLFFSADEESKNKTVIISLNKPTWHNQWNKYANQSSKEIYLVAGKFYFLEAIQKGVDASDSLSVGVRMPTGRYQRPISIENLQWRLPGNQHAGLIREVWYNIPGYSISDLTSNINFPSKPSSTEVLDKFDAPFNVDDNYGSRISGYFRAPDTGDYRFYLATDSSGELWLSSDDSESNLVKLITLNGWTDHNQWLKYPEQRSEKIFLVSGQYYFIRVYMKADKLGDCASVAVELPSGHFEGPIKKKHLSWKLTSSKEGPGPKEIIEPLPKPVGLFALNDASVKDILLPGENKIILGDVDLTSGPTGLKDDAFLFKGNRSSYIEIPNDGKLDVKHSLTILANIYPMGEDGPIINFKRDGWGVHLWQFSKTQLFVRFVTREGKMSMQPLGTRVLQLNKWNQVGATYDKSSGVAQLWHDGKMVKSRNIGQVDLLTNAPIRLGAREGDDRFFKGKISCIQIYDRALSADQIGEVKHCPKQSKESESVENRIGEDTEEELIVTRCDPSPCLNSGECIDDDKKIDGYKCICTSDFTGKHCQVSKPAAENPVMKRTIISYIKKGEEPIKQTTSKADESLLLYQKIGCYKDDFLNSDLKIKIPEISNLTQDHCVRACAKEDNSSSYFGLQNGVFCFCGNKYGKYGKIADSFCNKVCPGNSEENCGGEFANNLFFFGRSKNYTIKTFTGKQQGAGTDAKIYVELLGDRGNSDFRQLDNAIDKYEPGSADQQTFALPDLGNLKRVRILHDNSGSAPSWFLSKVEVTDELGHTEEFPCNDWLSETQSGGKLERDLFAKSIISKPS</sequence>
<feature type="signal peptide" evidence="5">
    <location>
        <begin position="1"/>
        <end position="19"/>
    </location>
</feature>
<accession>A0ABM4D831</accession>
<organism evidence="12 13">
    <name type="scientific">Hydra vulgaris</name>
    <name type="common">Hydra</name>
    <name type="synonym">Hydra attenuata</name>
    <dbReference type="NCBI Taxonomy" id="6087"/>
    <lineage>
        <taxon>Eukaryota</taxon>
        <taxon>Metazoa</taxon>
        <taxon>Cnidaria</taxon>
        <taxon>Hydrozoa</taxon>
        <taxon>Hydroidolina</taxon>
        <taxon>Anthoathecata</taxon>
        <taxon>Aplanulata</taxon>
        <taxon>Hydridae</taxon>
        <taxon>Hydra</taxon>
    </lineage>
</organism>
<feature type="compositionally biased region" description="Low complexity" evidence="4">
    <location>
        <begin position="1159"/>
        <end position="1178"/>
    </location>
</feature>
<keyword evidence="1 2" id="KW-1015">Disulfide bond</keyword>
<dbReference type="PROSITE" id="PS50041">
    <property type="entry name" value="C_TYPE_LECTIN_2"/>
    <property type="match status" value="2"/>
</dbReference>
<feature type="domain" description="WSC" evidence="9">
    <location>
        <begin position="2888"/>
        <end position="2982"/>
    </location>
</feature>
<evidence type="ECO:0000256" key="5">
    <source>
        <dbReference type="SAM" id="SignalP"/>
    </source>
</evidence>
<feature type="region of interest" description="Disordered" evidence="4">
    <location>
        <begin position="42"/>
        <end position="71"/>
    </location>
</feature>
<dbReference type="SUPFAM" id="SSF49723">
    <property type="entry name" value="Lipase/lipooxygenase domain (PLAT/LH2 domain)"/>
    <property type="match status" value="1"/>
</dbReference>
<evidence type="ECO:0000259" key="9">
    <source>
        <dbReference type="PROSITE" id="PS51212"/>
    </source>
</evidence>
<dbReference type="CDD" id="cd01756">
    <property type="entry name" value="PLAT_repeat"/>
    <property type="match status" value="1"/>
</dbReference>
<feature type="disulfide bond" evidence="3">
    <location>
        <begin position="349"/>
        <end position="383"/>
    </location>
</feature>
<feature type="region of interest" description="Disordered" evidence="4">
    <location>
        <begin position="466"/>
        <end position="514"/>
    </location>
</feature>
<dbReference type="PROSITE" id="PS50095">
    <property type="entry name" value="PLAT"/>
    <property type="match status" value="1"/>
</dbReference>
<gene>
    <name evidence="13" type="primary">LOC100203426</name>
</gene>
<dbReference type="Gene3D" id="2.60.120.1560">
    <property type="match status" value="2"/>
</dbReference>
<feature type="region of interest" description="Disordered" evidence="4">
    <location>
        <begin position="1103"/>
        <end position="1137"/>
    </location>
</feature>
<dbReference type="GeneID" id="100203426"/>
<feature type="region of interest" description="Disordered" evidence="4">
    <location>
        <begin position="1374"/>
        <end position="1395"/>
    </location>
</feature>
<dbReference type="PANTHER" id="PTHR22803">
    <property type="entry name" value="MANNOSE, PHOSPHOLIPASE, LECTIN RECEPTOR RELATED"/>
    <property type="match status" value="1"/>
</dbReference>
<evidence type="ECO:0000256" key="4">
    <source>
        <dbReference type="SAM" id="MobiDB-lite"/>
    </source>
</evidence>
<feature type="domain" description="C-type lectin" evidence="7">
    <location>
        <begin position="1525"/>
        <end position="1637"/>
    </location>
</feature>
<dbReference type="InterPro" id="IPR001304">
    <property type="entry name" value="C-type_lectin-like"/>
</dbReference>
<evidence type="ECO:0000259" key="10">
    <source>
        <dbReference type="PROSITE" id="PS51670"/>
    </source>
</evidence>
<dbReference type="InterPro" id="IPR016187">
    <property type="entry name" value="CTDL_fold"/>
</dbReference>
<feature type="compositionally biased region" description="Polar residues" evidence="4">
    <location>
        <begin position="1193"/>
        <end position="1204"/>
    </location>
</feature>
<evidence type="ECO:0000259" key="8">
    <source>
        <dbReference type="PROSITE" id="PS50095"/>
    </source>
</evidence>
<dbReference type="InterPro" id="IPR016186">
    <property type="entry name" value="C-type_lectin-like/link_sf"/>
</dbReference>
<dbReference type="InterPro" id="IPR036392">
    <property type="entry name" value="PLAT/LH2_dom_sf"/>
</dbReference>
<dbReference type="Gene3D" id="2.10.25.10">
    <property type="entry name" value="Laminin"/>
    <property type="match status" value="1"/>
</dbReference>
<dbReference type="Gene3D" id="2.60.120.200">
    <property type="match status" value="2"/>
</dbReference>
<dbReference type="Pfam" id="PF01822">
    <property type="entry name" value="WSC"/>
    <property type="match status" value="1"/>
</dbReference>
<protein>
    <submittedName>
        <fullName evidence="13">Uncharacterized protein LOC100203426 isoform X27</fullName>
    </submittedName>
</protein>
<dbReference type="PROSITE" id="PS51670">
    <property type="entry name" value="SHKT"/>
    <property type="match status" value="1"/>
</dbReference>
<dbReference type="SMART" id="SM00181">
    <property type="entry name" value="EGF"/>
    <property type="match status" value="1"/>
</dbReference>
<feature type="domain" description="PA14" evidence="11">
    <location>
        <begin position="2404"/>
        <end position="2560"/>
    </location>
</feature>
<feature type="region of interest" description="Disordered" evidence="4">
    <location>
        <begin position="1157"/>
        <end position="1234"/>
    </location>
</feature>
<feature type="region of interest" description="Disordered" evidence="4">
    <location>
        <begin position="412"/>
        <end position="443"/>
    </location>
</feature>
<dbReference type="PROSITE" id="PS51212">
    <property type="entry name" value="WSC"/>
    <property type="match status" value="1"/>
</dbReference>
<dbReference type="InterPro" id="IPR050111">
    <property type="entry name" value="C-type_lectin/snaclec_domain"/>
</dbReference>
<dbReference type="SUPFAM" id="SSF56436">
    <property type="entry name" value="C-type lectin-like"/>
    <property type="match status" value="2"/>
</dbReference>
<dbReference type="PROSITE" id="PS50026">
    <property type="entry name" value="EGF_3"/>
    <property type="match status" value="1"/>
</dbReference>
<dbReference type="Pfam" id="PF00008">
    <property type="entry name" value="EGF"/>
    <property type="match status" value="1"/>
</dbReference>
<evidence type="ECO:0000313" key="12">
    <source>
        <dbReference type="Proteomes" id="UP001652625"/>
    </source>
</evidence>
<dbReference type="InterPro" id="IPR011658">
    <property type="entry name" value="PA14_dom"/>
</dbReference>
<dbReference type="PROSITE" id="PS00615">
    <property type="entry name" value="C_TYPE_LECTIN_1"/>
    <property type="match status" value="2"/>
</dbReference>
<dbReference type="CDD" id="cd00037">
    <property type="entry name" value="CLECT"/>
    <property type="match status" value="2"/>
</dbReference>
<evidence type="ECO:0000256" key="3">
    <source>
        <dbReference type="PROSITE-ProRule" id="PRU01005"/>
    </source>
</evidence>
<feature type="compositionally biased region" description="Basic and acidic residues" evidence="4">
    <location>
        <begin position="415"/>
        <end position="433"/>
    </location>
</feature>
<comment type="caution">
    <text evidence="2">Lacks conserved residue(s) required for the propagation of feature annotation.</text>
</comment>
<evidence type="ECO:0000256" key="1">
    <source>
        <dbReference type="ARBA" id="ARBA00023157"/>
    </source>
</evidence>
<feature type="domain" description="PLAT" evidence="8">
    <location>
        <begin position="2985"/>
        <end position="3099"/>
    </location>
</feature>
<dbReference type="SUPFAM" id="SSF57196">
    <property type="entry name" value="EGF/Laminin"/>
    <property type="match status" value="1"/>
</dbReference>
<evidence type="ECO:0000256" key="2">
    <source>
        <dbReference type="PROSITE-ProRule" id="PRU00076"/>
    </source>
</evidence>
<dbReference type="SMART" id="SM00321">
    <property type="entry name" value="WSC"/>
    <property type="match status" value="1"/>
</dbReference>
<keyword evidence="12" id="KW-1185">Reference proteome</keyword>
<dbReference type="SUPFAM" id="SSF49899">
    <property type="entry name" value="Concanavalin A-like lectins/glucanases"/>
    <property type="match status" value="3"/>
</dbReference>
<feature type="chain" id="PRO_5046961605" evidence="5">
    <location>
        <begin position="20"/>
        <end position="3108"/>
    </location>
</feature>
<dbReference type="InterPro" id="IPR002889">
    <property type="entry name" value="WSC_carb-bd"/>
</dbReference>
<dbReference type="Pfam" id="PF13385">
    <property type="entry name" value="Laminin_G_3"/>
    <property type="match status" value="2"/>
</dbReference>
<keyword evidence="5" id="KW-0732">Signal</keyword>
<dbReference type="SMART" id="SM00034">
    <property type="entry name" value="CLECT"/>
    <property type="match status" value="2"/>
</dbReference>
<dbReference type="Gene3D" id="2.60.60.20">
    <property type="entry name" value="PLAT/LH2 domain"/>
    <property type="match status" value="1"/>
</dbReference>
<dbReference type="InterPro" id="IPR018378">
    <property type="entry name" value="C-type_lectin_CS"/>
</dbReference>
<keyword evidence="2" id="KW-0245">EGF-like domain</keyword>
<dbReference type="SMART" id="SM00254">
    <property type="entry name" value="ShKT"/>
    <property type="match status" value="1"/>
</dbReference>
<feature type="domain" description="PA14" evidence="11">
    <location>
        <begin position="2239"/>
        <end position="2396"/>
    </location>
</feature>
<dbReference type="InterPro" id="IPR001024">
    <property type="entry name" value="PLAT/LH2_dom"/>
</dbReference>
<dbReference type="Pfam" id="PF01549">
    <property type="entry name" value="ShK"/>
    <property type="match status" value="1"/>
</dbReference>
<evidence type="ECO:0000313" key="13">
    <source>
        <dbReference type="RefSeq" id="XP_065670478.1"/>
    </source>
</evidence>
<dbReference type="Pfam" id="PF01477">
    <property type="entry name" value="PLAT"/>
    <property type="match status" value="1"/>
</dbReference>
<proteinExistence type="predicted"/>
<name>A0ABM4D831_HYDVU</name>
<feature type="compositionally biased region" description="Low complexity" evidence="4">
    <location>
        <begin position="1374"/>
        <end position="1385"/>
    </location>
</feature>
<dbReference type="Proteomes" id="UP001652625">
    <property type="component" value="Chromosome 12"/>
</dbReference>
<feature type="domain" description="EGF-like" evidence="6">
    <location>
        <begin position="2810"/>
        <end position="2849"/>
    </location>
</feature>
<dbReference type="Pfam" id="PF00059">
    <property type="entry name" value="Lectin_C"/>
    <property type="match status" value="2"/>
</dbReference>
<dbReference type="Gene3D" id="3.10.100.10">
    <property type="entry name" value="Mannose-Binding Protein A, subunit A"/>
    <property type="match status" value="2"/>
</dbReference>
<feature type="domain" description="C-type lectin" evidence="7">
    <location>
        <begin position="1654"/>
        <end position="1764"/>
    </location>
</feature>
<feature type="domain" description="ShKT" evidence="10">
    <location>
        <begin position="349"/>
        <end position="383"/>
    </location>
</feature>
<dbReference type="SUPFAM" id="SSF56988">
    <property type="entry name" value="Anthrax protective antigen"/>
    <property type="match status" value="1"/>
</dbReference>
<reference evidence="13" key="1">
    <citation type="submission" date="2025-08" db="UniProtKB">
        <authorList>
            <consortium name="RefSeq"/>
        </authorList>
    </citation>
    <scope>IDENTIFICATION</scope>
</reference>
<evidence type="ECO:0000259" key="7">
    <source>
        <dbReference type="PROSITE" id="PS50041"/>
    </source>
</evidence>
<dbReference type="InterPro" id="IPR037524">
    <property type="entry name" value="PA14/GLEYA"/>
</dbReference>